<reference evidence="2" key="1">
    <citation type="journal article" date="2013" name="Genome Announc.">
        <title>Draft genome sequence of the grapevine dieback fungus Eutypa lata UCR-EL1.</title>
        <authorList>
            <person name="Blanco-Ulate B."/>
            <person name="Rolshausen P.E."/>
            <person name="Cantu D."/>
        </authorList>
    </citation>
    <scope>NUCLEOTIDE SEQUENCE [LARGE SCALE GENOMIC DNA]</scope>
    <source>
        <strain evidence="2">UCR-EL1</strain>
    </source>
</reference>
<dbReference type="OrthoDB" id="1022638at2759"/>
<keyword evidence="2" id="KW-1185">Reference proteome</keyword>
<gene>
    <name evidence="1" type="ORF">UCREL1_6260</name>
</gene>
<accession>M7TA34</accession>
<dbReference type="KEGG" id="ela:UCREL1_6260"/>
<sequence length="166" mass="18835">MGDIISKHDKLTDYDLEGGAAVVVYQIRERIGGLVGSLRLYVMAHKYDVSTAKLLACERFWNISRNLIRDLRVVGSDAANASEDIYTGLAAVVDELYDNTTPLDGTMRRIAKILVSIEFRVPEFRDMILPVLGKHTQLAEDVRRYVLQWRLGFVDSDWTVVDRFGL</sequence>
<evidence type="ECO:0000313" key="2">
    <source>
        <dbReference type="Proteomes" id="UP000012174"/>
    </source>
</evidence>
<name>M7TA34_EUTLA</name>
<organism evidence="1 2">
    <name type="scientific">Eutypa lata (strain UCR-EL1)</name>
    <name type="common">Grapevine dieback disease fungus</name>
    <name type="synonym">Eutypa armeniacae</name>
    <dbReference type="NCBI Taxonomy" id="1287681"/>
    <lineage>
        <taxon>Eukaryota</taxon>
        <taxon>Fungi</taxon>
        <taxon>Dikarya</taxon>
        <taxon>Ascomycota</taxon>
        <taxon>Pezizomycotina</taxon>
        <taxon>Sordariomycetes</taxon>
        <taxon>Xylariomycetidae</taxon>
        <taxon>Xylariales</taxon>
        <taxon>Diatrypaceae</taxon>
        <taxon>Eutypa</taxon>
    </lineage>
</organism>
<dbReference type="EMBL" id="KB706595">
    <property type="protein sequence ID" value="EMR66706.1"/>
    <property type="molecule type" value="Genomic_DNA"/>
</dbReference>
<dbReference type="HOGENOM" id="CLU_1602714_0_0_1"/>
<protein>
    <submittedName>
        <fullName evidence="1">Putative btb poz domain-containing protein</fullName>
    </submittedName>
</protein>
<evidence type="ECO:0000313" key="1">
    <source>
        <dbReference type="EMBL" id="EMR66706.1"/>
    </source>
</evidence>
<dbReference type="AlphaFoldDB" id="M7TA34"/>
<dbReference type="Proteomes" id="UP000012174">
    <property type="component" value="Unassembled WGS sequence"/>
</dbReference>
<proteinExistence type="predicted"/>